<dbReference type="KEGG" id="dhe:111605410"/>
<dbReference type="RefSeq" id="XP_023179680.2">
    <property type="nucleotide sequence ID" value="XM_023323912.2"/>
</dbReference>
<evidence type="ECO:0000313" key="5">
    <source>
        <dbReference type="Proteomes" id="UP000504633"/>
    </source>
</evidence>
<organism evidence="5 6">
    <name type="scientific">Drosophila hydei</name>
    <name type="common">Fruit fly</name>
    <dbReference type="NCBI Taxonomy" id="7224"/>
    <lineage>
        <taxon>Eukaryota</taxon>
        <taxon>Metazoa</taxon>
        <taxon>Ecdysozoa</taxon>
        <taxon>Arthropoda</taxon>
        <taxon>Hexapoda</taxon>
        <taxon>Insecta</taxon>
        <taxon>Pterygota</taxon>
        <taxon>Neoptera</taxon>
        <taxon>Endopterygota</taxon>
        <taxon>Diptera</taxon>
        <taxon>Brachycera</taxon>
        <taxon>Muscomorpha</taxon>
        <taxon>Ephydroidea</taxon>
        <taxon>Drosophilidae</taxon>
        <taxon>Drosophila</taxon>
    </lineage>
</organism>
<evidence type="ECO:0000256" key="1">
    <source>
        <dbReference type="SAM" id="Coils"/>
    </source>
</evidence>
<dbReference type="InterPro" id="IPR057624">
    <property type="entry name" value="Tea_helical"/>
</dbReference>
<accession>A0A6J1MFY8</accession>
<dbReference type="InterPro" id="IPR054729">
    <property type="entry name" value="Tea_mid"/>
</dbReference>
<evidence type="ECO:0000313" key="6">
    <source>
        <dbReference type="RefSeq" id="XP_023179680.2"/>
    </source>
</evidence>
<feature type="coiled-coil region" evidence="1">
    <location>
        <begin position="757"/>
        <end position="789"/>
    </location>
</feature>
<dbReference type="OrthoDB" id="8065942at2759"/>
<feature type="domain" description="Telomere ends associated alpha-helical" evidence="4">
    <location>
        <begin position="430"/>
        <end position="494"/>
    </location>
</feature>
<keyword evidence="5" id="KW-1185">Reference proteome</keyword>
<feature type="domain" description="Telomere ends associated middle" evidence="3">
    <location>
        <begin position="1436"/>
        <end position="1593"/>
    </location>
</feature>
<feature type="region of interest" description="Disordered" evidence="2">
    <location>
        <begin position="1022"/>
        <end position="1067"/>
    </location>
</feature>
<dbReference type="Proteomes" id="UP000504633">
    <property type="component" value="Unplaced"/>
</dbReference>
<feature type="compositionally biased region" description="Low complexity" evidence="2">
    <location>
        <begin position="1636"/>
        <end position="1667"/>
    </location>
</feature>
<reference evidence="6" key="1">
    <citation type="submission" date="2025-08" db="UniProtKB">
        <authorList>
            <consortium name="RefSeq"/>
        </authorList>
    </citation>
    <scope>IDENTIFICATION</scope>
    <source>
        <strain evidence="6">15085-1641.00</strain>
        <tissue evidence="6">Whole body</tissue>
    </source>
</reference>
<protein>
    <submittedName>
        <fullName evidence="6">Protein telomere ends associated</fullName>
    </submittedName>
</protein>
<dbReference type="Pfam" id="PF22889">
    <property type="entry name" value="Tea_mid"/>
    <property type="match status" value="1"/>
</dbReference>
<keyword evidence="1" id="KW-0175">Coiled coil</keyword>
<feature type="compositionally biased region" description="Polar residues" evidence="2">
    <location>
        <begin position="1022"/>
        <end position="1038"/>
    </location>
</feature>
<evidence type="ECO:0000259" key="3">
    <source>
        <dbReference type="Pfam" id="PF22889"/>
    </source>
</evidence>
<feature type="domain" description="Telomere ends associated alpha-helical" evidence="4">
    <location>
        <begin position="794"/>
        <end position="858"/>
    </location>
</feature>
<name>A0A6J1MFY8_DROHY</name>
<proteinExistence type="predicted"/>
<feature type="region of interest" description="Disordered" evidence="2">
    <location>
        <begin position="1631"/>
        <end position="1669"/>
    </location>
</feature>
<feature type="domain" description="Telomere ends associated alpha-helical" evidence="4">
    <location>
        <begin position="271"/>
        <end position="335"/>
    </location>
</feature>
<sequence>MTSIRKKKNMKCDPKATEQMRNWLTKKKNTNSVPPVPFNVFSKVVENLPDIAFQIQCNEPGFASKSLDECALWYYNAFYSEPTVRTKYEYKLRSCPLRVKQKLLQISSASSPETTEESSDNARAPTEDGYEVTVNKCGRFLFPVSLATFKRYIDKDEVLNMIVRKETKDKAKRAEILQNKAVCQKLLRKYYNSFYINPSRRHMEKCKFELAPVALRQQLFKMGVPLDKLAVNTMQRKSNKSRHHEAQVSPESPRGKHLVEKTSELSSIVSFSEFEKFIINIFDIVWMLKLNDPEYSYKGFEDSAFEYYLAFYLKPEIREKYSYLIAPCTTAIRDRILALPNQEDRKTLLQMKDRGQRVASYQYDITQPTLQAELVDVVAEEDKELQSPAKTEEENLLEVVSPGEEKLPGNLPPSKASPVKLSECLPPIGFKLFKRYIRNLDDIVQQMLTCEEFKDRTEDECALEYYNRFYRDPQIRERFEYQVRPCPGRIRDKLLSLPDEDELLVDVVSRDDESNISSTAECKIITIEGKSYEFLISFETFVKYINYEELLEQLANAYGMRVGTANEYPSDEQLMKRFYYLFYTEQRIRMQFKCHFNAAPLELRDSLMQLAKPVGETTALAERCQVVAAEEEAVPSINTSISIVERCEIGTSDCELDVVENLGSAGVFKFPVSFDTFMRCINHEELLRPLLLRVTQDEAQLAVMTTSSQHPQCQKILKRYYRSFYVRPSTRSLYEYRFANVSAELLEKLLEYAVPLDEKAMKQMDDAANELALANKKLEQEKLDELMQRLPVTFKIFERNIMNLEEIVQSMKGCEEYKDKSEDECALEYYIAFYTKPQIREKFAYEFKPCPGKLREKLLQLPAGSSATELLQSGVIESEQNELALRHSEVKESQPKEQSETMPETLDIDCNANQRNINNALVQSERILITLRGNTYEFPVSVQTFKRYINYDTVRIELANSYSKNKQKVEKILNDERYDLILLRRFYHSFYIDPRARQLCNYNFNAAPAELQQKLNQFAVQCSPEPSQQTPATSSDTVSACAEDHTRNSSDVHTSDSSGATSVSPVAESNVEQQALVEAQPNTDIKYPVSFNIFSNILNLDEIARQMQEEPQYAKATVHDCMLAYYDAFYRTPEVRDKYKCNFKSCPALLKAKLLQLPANPPTSECSQPTERSESIEDSAALYAARKTELENMARSNVVRYTPYNLRSYIELRTQCTKKRELLVKHFVDKQHSELKQHLETARESLVGASVPERVLAEEKGSAAEATARAKEIAESGSKKHISTARLSISRTVTTTTTTTTIEEAAETITNPASKMGGLASKEAISAAQASSKISVTTASTETSKTNSVEVEVAKTATSEPENNTSSASTSNIITSGTALKKTAAPTALNRAQEVATATNAVNEMVEVRHLNEIFKGCNPTQSALVRVPSSALTAVEEFFAQTDEVHNIRYLLCTSRGLKNTIWRVLSHLSLSEFKMYTNIYGGTALYEDENILHLCYYFVLNRGNWPVNFYVKLQLLPQLLRKKGVQLNALDLSQLSPKMLHSSDLFRFTNFDEIVERIYHARTGQAIENFQDLFDEANKFYAMCWSRDQWLYEVPHITEELAHSINFTDHVPIDEISPPSTLPLCMNESQATVESISSQSSQEQEEQSNATSPTAPASTTEGTTAMPDLDANDILQASECPPTQLNVSLRPPCFVDMESVYPASQAAETQKDPLNQSGLSVPVKEEPIQFLNMMRFSINSNNSSENFDCELIPSEEQVINLDTEEEKQATEDLACFDIMDSIIDNAPPSACPASSAPTEEDIYKNILAGVHRLDDEVETPPNNMWVPAENQLPSAQTEETIDTNVKPALAVPDKPVANKKQMPATKSQARKRPRLMADNVPQLRHEFRPLPLAAVVRIEPYAVQMMQNVQNQEEAATSNQEEQLQNHPESRNAVTASQALATDNTLMESSELQHLLDAQFVNQRKRR</sequence>
<evidence type="ECO:0000256" key="2">
    <source>
        <dbReference type="SAM" id="MobiDB-lite"/>
    </source>
</evidence>
<feature type="compositionally biased region" description="Polar residues" evidence="2">
    <location>
        <begin position="1055"/>
        <end position="1064"/>
    </location>
</feature>
<dbReference type="GeneID" id="111605410"/>
<feature type="domain" description="Telomere ends associated alpha-helical" evidence="4">
    <location>
        <begin position="1091"/>
        <end position="1154"/>
    </location>
</feature>
<dbReference type="CTD" id="36027"/>
<feature type="region of interest" description="Disordered" evidence="2">
    <location>
        <begin position="236"/>
        <end position="257"/>
    </location>
</feature>
<gene>
    <name evidence="6" type="primary">LOC111605410</name>
</gene>
<feature type="region of interest" description="Disordered" evidence="2">
    <location>
        <begin position="1911"/>
        <end position="1937"/>
    </location>
</feature>
<feature type="compositionally biased region" description="Basic and acidic residues" evidence="2">
    <location>
        <begin position="1042"/>
        <end position="1054"/>
    </location>
</feature>
<feature type="domain" description="Telomere ends associated alpha-helical" evidence="4">
    <location>
        <begin position="38"/>
        <end position="103"/>
    </location>
</feature>
<dbReference type="Pfam" id="PF24236">
    <property type="entry name" value="Tea_helical"/>
    <property type="match status" value="5"/>
</dbReference>
<evidence type="ECO:0000259" key="4">
    <source>
        <dbReference type="Pfam" id="PF24236"/>
    </source>
</evidence>
<dbReference type="OMA" id="LKSTIWR"/>